<evidence type="ECO:0000313" key="3">
    <source>
        <dbReference type="Proteomes" id="UP000607559"/>
    </source>
</evidence>
<sequence>MLSRMFSLTMVVLSATGCVKTSKSDSLSKMPLSITTALSSASAAALSSPGDVVGKVTVGYQGWFSAAGDGSPLNSWGHTNMETWPDIRQYAQTYSGDPFYQDGVQQPGFTGNLGNGQPAKMYSADDQHVANVHCLWMQQNGIDCIALQRFGSYTNPGSIKNFHDSVDAKMMRAAQTYGRKFYIMYDCSATDPVESDWTNTIVGAQHLTSSSAYAYQNGMPVVALWGVGKSGRGAVTDWENTIKWFKNQGCYVIGGPLEGFATDTPNQPAYNLCNMIMPWMVGKTAATNFQSDYANDLAYCTAHGIDFQADVYPGTAFYNTNGGTKSPKNQIPRNHGLFMWSQFAAVRGAGVPSVYISMFDEENEATGILNCAEDASSIPAGEYFLTLDADGVHCSSDFYLRLTKDGAAMVKGQTAYTTTLPTPPVLSAPASLTPHVLSSSSIKIDWSAVTDAPCYNVKRSTTNGGPYTTIAAGITGGTYTDNGLNAGTTYYYVVSTGHINGGESVNSSQVSGTTAN</sequence>
<dbReference type="CDD" id="cd00063">
    <property type="entry name" value="FN3"/>
    <property type="match status" value="1"/>
</dbReference>
<dbReference type="AlphaFoldDB" id="A0A8J2UDH0"/>
<dbReference type="EMBL" id="BMJC01000002">
    <property type="protein sequence ID" value="GGB01024.1"/>
    <property type="molecule type" value="Genomic_DNA"/>
</dbReference>
<reference evidence="2" key="2">
    <citation type="submission" date="2020-09" db="EMBL/GenBank/DDBJ databases">
        <authorList>
            <person name="Sun Q."/>
            <person name="Zhou Y."/>
        </authorList>
    </citation>
    <scope>NUCLEOTIDE SEQUENCE</scope>
    <source>
        <strain evidence="2">CGMCC 1.15448</strain>
    </source>
</reference>
<proteinExistence type="predicted"/>
<protein>
    <recommendedName>
        <fullName evidence="1">Fibronectin type-III domain-containing protein</fullName>
    </recommendedName>
</protein>
<dbReference type="InterPro" id="IPR013783">
    <property type="entry name" value="Ig-like_fold"/>
</dbReference>
<evidence type="ECO:0000313" key="2">
    <source>
        <dbReference type="EMBL" id="GGB01024.1"/>
    </source>
</evidence>
<dbReference type="InterPro" id="IPR003961">
    <property type="entry name" value="FN3_dom"/>
</dbReference>
<accession>A0A8J2UDH0</accession>
<dbReference type="SUPFAM" id="SSF49265">
    <property type="entry name" value="Fibronectin type III"/>
    <property type="match status" value="1"/>
</dbReference>
<keyword evidence="3" id="KW-1185">Reference proteome</keyword>
<dbReference type="Proteomes" id="UP000607559">
    <property type="component" value="Unassembled WGS sequence"/>
</dbReference>
<comment type="caution">
    <text evidence="2">The sequence shown here is derived from an EMBL/GenBank/DDBJ whole genome shotgun (WGS) entry which is preliminary data.</text>
</comment>
<dbReference type="PROSITE" id="PS50853">
    <property type="entry name" value="FN3"/>
    <property type="match status" value="1"/>
</dbReference>
<name>A0A8J2UDH0_9BACT</name>
<dbReference type="PROSITE" id="PS51257">
    <property type="entry name" value="PROKAR_LIPOPROTEIN"/>
    <property type="match status" value="1"/>
</dbReference>
<dbReference type="RefSeq" id="WP_188932087.1">
    <property type="nucleotide sequence ID" value="NZ_BMJC01000002.1"/>
</dbReference>
<evidence type="ECO:0000259" key="1">
    <source>
        <dbReference type="PROSITE" id="PS50853"/>
    </source>
</evidence>
<organism evidence="2 3">
    <name type="scientific">Puia dinghuensis</name>
    <dbReference type="NCBI Taxonomy" id="1792502"/>
    <lineage>
        <taxon>Bacteria</taxon>
        <taxon>Pseudomonadati</taxon>
        <taxon>Bacteroidota</taxon>
        <taxon>Chitinophagia</taxon>
        <taxon>Chitinophagales</taxon>
        <taxon>Chitinophagaceae</taxon>
        <taxon>Puia</taxon>
    </lineage>
</organism>
<dbReference type="Gene3D" id="2.60.40.10">
    <property type="entry name" value="Immunoglobulins"/>
    <property type="match status" value="1"/>
</dbReference>
<dbReference type="Gene3D" id="3.20.20.80">
    <property type="entry name" value="Glycosidases"/>
    <property type="match status" value="1"/>
</dbReference>
<dbReference type="CDD" id="cd11576">
    <property type="entry name" value="GH99_GH71_like_2"/>
    <property type="match status" value="1"/>
</dbReference>
<gene>
    <name evidence="2" type="ORF">GCM10011511_25430</name>
</gene>
<dbReference type="InterPro" id="IPR036116">
    <property type="entry name" value="FN3_sf"/>
</dbReference>
<reference evidence="2" key="1">
    <citation type="journal article" date="2014" name="Int. J. Syst. Evol. Microbiol.">
        <title>Complete genome sequence of Corynebacterium casei LMG S-19264T (=DSM 44701T), isolated from a smear-ripened cheese.</title>
        <authorList>
            <consortium name="US DOE Joint Genome Institute (JGI-PGF)"/>
            <person name="Walter F."/>
            <person name="Albersmeier A."/>
            <person name="Kalinowski J."/>
            <person name="Ruckert C."/>
        </authorList>
    </citation>
    <scope>NUCLEOTIDE SEQUENCE</scope>
    <source>
        <strain evidence="2">CGMCC 1.15448</strain>
    </source>
</reference>
<feature type="domain" description="Fibronectin type-III" evidence="1">
    <location>
        <begin position="428"/>
        <end position="516"/>
    </location>
</feature>